<dbReference type="GO" id="GO:0016787">
    <property type="term" value="F:hydrolase activity"/>
    <property type="evidence" value="ECO:0007669"/>
    <property type="project" value="UniProtKB-KW"/>
</dbReference>
<sequence length="245" mass="26501">MTTPEPLTLFTADGVRIDAGHLPGDRARCFVVVHGFTCSWRQDRLRDIAAGLHRHGGVIAFDLRGHGRSSGRSTVGDREVLDVAAAVAAARRRGYARVVVIGFSLGGAVAVRHAALHGGADAVVAVSAPARWYYRDTVPMRRVHWVIERRAGRLAVRLARGTRVAPQGWNPVPEAPHEVVGRIAPAPLLIVHGDADAFFPLEHAEQLYGAASEPRELWVEKDFGHAEVAVTPDLLARIGTWAATH</sequence>
<dbReference type="SUPFAM" id="SSF53474">
    <property type="entry name" value="alpha/beta-Hydrolases"/>
    <property type="match status" value="1"/>
</dbReference>
<dbReference type="PANTHER" id="PTHR12277:SF79">
    <property type="entry name" value="XAA-PRO DIPEPTIDYL-PEPTIDASE-RELATED"/>
    <property type="match status" value="1"/>
</dbReference>
<comment type="caution">
    <text evidence="2">The sequence shown here is derived from an EMBL/GenBank/DDBJ whole genome shotgun (WGS) entry which is preliminary data.</text>
</comment>
<dbReference type="InterPro" id="IPR000073">
    <property type="entry name" value="AB_hydrolase_1"/>
</dbReference>
<dbReference type="Proteomes" id="UP000774570">
    <property type="component" value="Unassembled WGS sequence"/>
</dbReference>
<dbReference type="Pfam" id="PF12697">
    <property type="entry name" value="Abhydrolase_6"/>
    <property type="match status" value="1"/>
</dbReference>
<accession>A0ABS7FYT1</accession>
<protein>
    <submittedName>
        <fullName evidence="2">Alpha/beta fold hydrolase</fullName>
    </submittedName>
</protein>
<dbReference type="RefSeq" id="WP_220168849.1">
    <property type="nucleotide sequence ID" value="NZ_JAIBOA010000017.1"/>
</dbReference>
<dbReference type="InterPro" id="IPR029058">
    <property type="entry name" value="AB_hydrolase_fold"/>
</dbReference>
<keyword evidence="2" id="KW-0378">Hydrolase</keyword>
<keyword evidence="3" id="KW-1185">Reference proteome</keyword>
<gene>
    <name evidence="2" type="ORF">K1Y72_24730</name>
</gene>
<reference evidence="2 3" key="1">
    <citation type="submission" date="2021-07" db="EMBL/GenBank/DDBJ databases">
        <title>Actinomadura sp. PM05-2 isolated from lichen.</title>
        <authorList>
            <person name="Somphong A."/>
            <person name="Phongsopitanun W."/>
            <person name="Tanasupawat S."/>
            <person name="Peongsungnone V."/>
        </authorList>
    </citation>
    <scope>NUCLEOTIDE SEQUENCE [LARGE SCALE GENOMIC DNA]</scope>
    <source>
        <strain evidence="2 3">PM05-2</strain>
    </source>
</reference>
<feature type="domain" description="AB hydrolase-1" evidence="1">
    <location>
        <begin position="30"/>
        <end position="200"/>
    </location>
</feature>
<evidence type="ECO:0000259" key="1">
    <source>
        <dbReference type="Pfam" id="PF12697"/>
    </source>
</evidence>
<dbReference type="Gene3D" id="3.40.50.1820">
    <property type="entry name" value="alpha/beta hydrolase"/>
    <property type="match status" value="1"/>
</dbReference>
<evidence type="ECO:0000313" key="2">
    <source>
        <dbReference type="EMBL" id="MBW8485609.1"/>
    </source>
</evidence>
<name>A0ABS7FYT1_9ACTN</name>
<organism evidence="2 3">
    <name type="scientific">Actinomadura parmotrematis</name>
    <dbReference type="NCBI Taxonomy" id="2864039"/>
    <lineage>
        <taxon>Bacteria</taxon>
        <taxon>Bacillati</taxon>
        <taxon>Actinomycetota</taxon>
        <taxon>Actinomycetes</taxon>
        <taxon>Streptosporangiales</taxon>
        <taxon>Thermomonosporaceae</taxon>
        <taxon>Actinomadura</taxon>
    </lineage>
</organism>
<dbReference type="PANTHER" id="PTHR12277">
    <property type="entry name" value="ALPHA/BETA HYDROLASE DOMAIN-CONTAINING PROTEIN"/>
    <property type="match status" value="1"/>
</dbReference>
<evidence type="ECO:0000313" key="3">
    <source>
        <dbReference type="Proteomes" id="UP000774570"/>
    </source>
</evidence>
<proteinExistence type="predicted"/>
<dbReference type="EMBL" id="JAIBOA010000017">
    <property type="protein sequence ID" value="MBW8485609.1"/>
    <property type="molecule type" value="Genomic_DNA"/>
</dbReference>